<dbReference type="Proteomes" id="UP001314681">
    <property type="component" value="Unassembled WGS sequence"/>
</dbReference>
<reference evidence="1 2" key="1">
    <citation type="submission" date="2021-06" db="EMBL/GenBank/DDBJ databases">
        <title>Description of novel taxa of the family Lachnospiraceae.</title>
        <authorList>
            <person name="Chaplin A.V."/>
            <person name="Sokolova S.R."/>
            <person name="Pikina A.P."/>
            <person name="Korzhanova M."/>
            <person name="Belova V."/>
            <person name="Korostin D."/>
            <person name="Efimov B.A."/>
        </authorList>
    </citation>
    <scope>NUCLEOTIDE SEQUENCE [LARGE SCALE GENOMIC DNA]</scope>
    <source>
        <strain evidence="1 2">ASD4241</strain>
    </source>
</reference>
<dbReference type="RefSeq" id="WP_158349963.1">
    <property type="nucleotide sequence ID" value="NZ_JAHQCX010000002.1"/>
</dbReference>
<evidence type="ECO:0000313" key="1">
    <source>
        <dbReference type="EMBL" id="MBU9725344.1"/>
    </source>
</evidence>
<name>A0ABS6K498_9FIRM</name>
<dbReference type="EMBL" id="JAHQCX010000002">
    <property type="protein sequence ID" value="MBU9725344.1"/>
    <property type="molecule type" value="Genomic_DNA"/>
</dbReference>
<accession>A0ABS6K498</accession>
<organism evidence="1 2">
    <name type="scientific">Diplocloster modestus</name>
    <dbReference type="NCBI Taxonomy" id="2850322"/>
    <lineage>
        <taxon>Bacteria</taxon>
        <taxon>Bacillati</taxon>
        <taxon>Bacillota</taxon>
        <taxon>Clostridia</taxon>
        <taxon>Lachnospirales</taxon>
        <taxon>Lachnospiraceae</taxon>
        <taxon>Diplocloster</taxon>
    </lineage>
</organism>
<protein>
    <submittedName>
        <fullName evidence="1">Uncharacterized protein</fullName>
    </submittedName>
</protein>
<keyword evidence="2" id="KW-1185">Reference proteome</keyword>
<comment type="caution">
    <text evidence="1">The sequence shown here is derived from an EMBL/GenBank/DDBJ whole genome shotgun (WGS) entry which is preliminary data.</text>
</comment>
<proteinExistence type="predicted"/>
<evidence type="ECO:0000313" key="2">
    <source>
        <dbReference type="Proteomes" id="UP001314681"/>
    </source>
</evidence>
<sequence>MAKSKLIKANEKIAEKVVGTFEKIEDTVVGGYTKIEDAFVDRYLTKDGESIEEAKERLKRESKTLK</sequence>
<gene>
    <name evidence="1" type="ORF">KTH90_04870</name>
</gene>